<evidence type="ECO:0000256" key="5">
    <source>
        <dbReference type="ARBA" id="ARBA00022989"/>
    </source>
</evidence>
<keyword evidence="6" id="KW-0560">Oxidoreductase</keyword>
<evidence type="ECO:0000256" key="11">
    <source>
        <dbReference type="ARBA" id="ARBA00082544"/>
    </source>
</evidence>
<evidence type="ECO:0000256" key="7">
    <source>
        <dbReference type="ARBA" id="ARBA00023098"/>
    </source>
</evidence>
<evidence type="ECO:0000256" key="6">
    <source>
        <dbReference type="ARBA" id="ARBA00023002"/>
    </source>
</evidence>
<organism evidence="14 15">
    <name type="scientific">Ignelater luminosus</name>
    <name type="common">Cucubano</name>
    <name type="synonym">Pyrophorus luminosus</name>
    <dbReference type="NCBI Taxonomy" id="2038154"/>
    <lineage>
        <taxon>Eukaryota</taxon>
        <taxon>Metazoa</taxon>
        <taxon>Ecdysozoa</taxon>
        <taxon>Arthropoda</taxon>
        <taxon>Hexapoda</taxon>
        <taxon>Insecta</taxon>
        <taxon>Pterygota</taxon>
        <taxon>Neoptera</taxon>
        <taxon>Endopterygota</taxon>
        <taxon>Coleoptera</taxon>
        <taxon>Polyphaga</taxon>
        <taxon>Elateriformia</taxon>
        <taxon>Elateroidea</taxon>
        <taxon>Elateridae</taxon>
        <taxon>Agrypninae</taxon>
        <taxon>Pyrophorini</taxon>
        <taxon>Ignelater</taxon>
    </lineage>
</organism>
<dbReference type="OrthoDB" id="5840532at2759"/>
<dbReference type="GO" id="GO:0016020">
    <property type="term" value="C:membrane"/>
    <property type="evidence" value="ECO:0007669"/>
    <property type="project" value="UniProtKB-SubCell"/>
</dbReference>
<evidence type="ECO:0000256" key="8">
    <source>
        <dbReference type="ARBA" id="ARBA00023136"/>
    </source>
</evidence>
<keyword evidence="3 13" id="KW-0812">Transmembrane</keyword>
<keyword evidence="8 13" id="KW-0472">Membrane</keyword>
<evidence type="ECO:0000256" key="12">
    <source>
        <dbReference type="RuleBase" id="RU000363"/>
    </source>
</evidence>
<dbReference type="AlphaFoldDB" id="A0A8K0CBK3"/>
<dbReference type="InterPro" id="IPR036291">
    <property type="entry name" value="NAD(P)-bd_dom_sf"/>
</dbReference>
<keyword evidence="15" id="KW-1185">Reference proteome</keyword>
<evidence type="ECO:0000256" key="13">
    <source>
        <dbReference type="SAM" id="Phobius"/>
    </source>
</evidence>
<name>A0A8K0CBK3_IGNLU</name>
<dbReference type="InterPro" id="IPR002347">
    <property type="entry name" value="SDR_fam"/>
</dbReference>
<evidence type="ECO:0000256" key="4">
    <source>
        <dbReference type="ARBA" id="ARBA00022857"/>
    </source>
</evidence>
<dbReference type="Proteomes" id="UP000801492">
    <property type="component" value="Unassembled WGS sequence"/>
</dbReference>
<accession>A0A8K0CBK3</accession>
<comment type="similarity">
    <text evidence="2 12">Belongs to the short-chain dehydrogenases/reductases (SDR) family.</text>
</comment>
<dbReference type="Gene3D" id="3.40.50.720">
    <property type="entry name" value="NAD(P)-binding Rossmann-like Domain"/>
    <property type="match status" value="1"/>
</dbReference>
<evidence type="ECO:0000256" key="9">
    <source>
        <dbReference type="ARBA" id="ARBA00059620"/>
    </source>
</evidence>
<feature type="transmembrane region" description="Helical" evidence="13">
    <location>
        <begin position="37"/>
        <end position="60"/>
    </location>
</feature>
<dbReference type="PRINTS" id="PR00080">
    <property type="entry name" value="SDRFAMILY"/>
</dbReference>
<dbReference type="GO" id="GO:0052650">
    <property type="term" value="F:all-trans-retinol dehydrogenase (NADP+) activity"/>
    <property type="evidence" value="ECO:0007669"/>
    <property type="project" value="UniProtKB-ARBA"/>
</dbReference>
<comment type="caution">
    <text evidence="14">The sequence shown here is derived from an EMBL/GenBank/DDBJ whole genome shotgun (WGS) entry which is preliminary data.</text>
</comment>
<gene>
    <name evidence="14" type="ORF">ILUMI_23071</name>
</gene>
<dbReference type="PANTHER" id="PTHR24322:SF736">
    <property type="entry name" value="RETINOL DEHYDROGENASE 10"/>
    <property type="match status" value="1"/>
</dbReference>
<sequence>MKMTTIKEILSDTSVPSLVSESTTETNRNSTTNPLSIIWEIIIFYVLSTWYIIEAIYRLFVPVTEKSVKGEIVLITGTGHGIGRQLAFQYASQGAIVVCWDINEKTNQDTVKIIQEFGHTKAYAYVCDVSKRENVMEVARKVQAEVGDVTILINNAGIMPSHPFLDHTTEEIESIININVMAHFWTLQAFLPKMIEKNHGHIVSLSSCAGLIGLRNLVAYCASKHAVRGMMDALNRDLRVNPKNRIKITIIYPYMVDTGLCIRPQIRFPSLMPMQKEEEVAQQIISAQRRDVFEVSIPRHYLSFFYYLKLHPDKIGNLMNDILQSYTDSDL</sequence>
<dbReference type="SUPFAM" id="SSF51735">
    <property type="entry name" value="NAD(P)-binding Rossmann-fold domains"/>
    <property type="match status" value="1"/>
</dbReference>
<evidence type="ECO:0000256" key="1">
    <source>
        <dbReference type="ARBA" id="ARBA00004141"/>
    </source>
</evidence>
<dbReference type="PANTHER" id="PTHR24322">
    <property type="entry name" value="PKSB"/>
    <property type="match status" value="1"/>
</dbReference>
<dbReference type="Pfam" id="PF00106">
    <property type="entry name" value="adh_short"/>
    <property type="match status" value="1"/>
</dbReference>
<evidence type="ECO:0000256" key="2">
    <source>
        <dbReference type="ARBA" id="ARBA00006484"/>
    </source>
</evidence>
<evidence type="ECO:0000313" key="14">
    <source>
        <dbReference type="EMBL" id="KAF2883099.1"/>
    </source>
</evidence>
<dbReference type="CDD" id="cd05339">
    <property type="entry name" value="17beta-HSDXI-like_SDR_c"/>
    <property type="match status" value="1"/>
</dbReference>
<proteinExistence type="inferred from homology"/>
<comment type="subcellular location">
    <subcellularLocation>
        <location evidence="1">Membrane</location>
        <topology evidence="1">Multi-pass membrane protein</topology>
    </subcellularLocation>
</comment>
<evidence type="ECO:0000313" key="15">
    <source>
        <dbReference type="Proteomes" id="UP000801492"/>
    </source>
</evidence>
<comment type="function">
    <text evidence="9">Catalyzes the reduction of all-trans-retinal to all-trans-retinol in the presence of NADPH.</text>
</comment>
<dbReference type="FunFam" id="3.40.50.720:FF:000131">
    <property type="entry name" value="Short-chain dehydrogenase/reductase 3"/>
    <property type="match status" value="1"/>
</dbReference>
<reference evidence="14" key="1">
    <citation type="submission" date="2019-08" db="EMBL/GenBank/DDBJ databases">
        <title>The genome of the North American firefly Photinus pyralis.</title>
        <authorList>
            <consortium name="Photinus pyralis genome working group"/>
            <person name="Fallon T.R."/>
            <person name="Sander Lower S.E."/>
            <person name="Weng J.-K."/>
        </authorList>
    </citation>
    <scope>NUCLEOTIDE SEQUENCE</scope>
    <source>
        <strain evidence="14">TRF0915ILg1</strain>
        <tissue evidence="14">Whole body</tissue>
    </source>
</reference>
<protein>
    <recommendedName>
        <fullName evidence="10">Short-chain dehydrogenase/reductase 3</fullName>
    </recommendedName>
    <alternativeName>
        <fullName evidence="11">Retinal short-chain dehydrogenase/reductase 1</fullName>
    </alternativeName>
</protein>
<dbReference type="PRINTS" id="PR00081">
    <property type="entry name" value="GDHRDH"/>
</dbReference>
<dbReference type="GO" id="GO:0005811">
    <property type="term" value="C:lipid droplet"/>
    <property type="evidence" value="ECO:0007669"/>
    <property type="project" value="TreeGrafter"/>
</dbReference>
<keyword evidence="7" id="KW-0443">Lipid metabolism</keyword>
<evidence type="ECO:0000256" key="3">
    <source>
        <dbReference type="ARBA" id="ARBA00022692"/>
    </source>
</evidence>
<dbReference type="EMBL" id="VTPC01090560">
    <property type="protein sequence ID" value="KAF2883099.1"/>
    <property type="molecule type" value="Genomic_DNA"/>
</dbReference>
<keyword evidence="4" id="KW-0521">NADP</keyword>
<evidence type="ECO:0000256" key="10">
    <source>
        <dbReference type="ARBA" id="ARBA00068717"/>
    </source>
</evidence>
<keyword evidence="5 13" id="KW-1133">Transmembrane helix</keyword>